<reference evidence="1 2" key="1">
    <citation type="submission" date="2016-09" db="EMBL/GenBank/DDBJ databases">
        <title>Genomic Taxonomy of the Vibrionaceae.</title>
        <authorList>
            <person name="Gonzalez-Castillo A."/>
            <person name="Gomez-Gil B."/>
            <person name="Enciso-Ibarra K."/>
        </authorList>
    </citation>
    <scope>NUCLEOTIDE SEQUENCE [LARGE SCALE GENOMIC DNA]</scope>
    <source>
        <strain evidence="1 2">CAIM 1731</strain>
    </source>
</reference>
<evidence type="ECO:0000313" key="1">
    <source>
        <dbReference type="EMBL" id="OLQ89727.1"/>
    </source>
</evidence>
<dbReference type="Proteomes" id="UP000186206">
    <property type="component" value="Unassembled WGS sequence"/>
</dbReference>
<dbReference type="SUPFAM" id="SSF52141">
    <property type="entry name" value="Uracil-DNA glycosylase-like"/>
    <property type="match status" value="1"/>
</dbReference>
<dbReference type="EMBL" id="MJMI01000104">
    <property type="protein sequence ID" value="OLQ89727.1"/>
    <property type="molecule type" value="Genomic_DNA"/>
</dbReference>
<dbReference type="InterPro" id="IPR036895">
    <property type="entry name" value="Uracil-DNA_glycosylase-like_sf"/>
</dbReference>
<dbReference type="Gene3D" id="3.40.470.10">
    <property type="entry name" value="Uracil-DNA glycosylase-like domain"/>
    <property type="match status" value="1"/>
</dbReference>
<proteinExistence type="predicted"/>
<name>A0ABX3FGV4_9VIBR</name>
<comment type="caution">
    <text evidence="1">The sequence shown here is derived from an EMBL/GenBank/DDBJ whole genome shotgun (WGS) entry which is preliminary data.</text>
</comment>
<keyword evidence="2" id="KW-1185">Reference proteome</keyword>
<sequence length="177" mass="19817">MENILSSFDSCGYCPYKQQRHLTDKQKTNRLEPPIGLESNNSKILLVFQSPGVEEWECGKAIQNITKPGGTAGARIYQSWERTGFVRNDFDIVNLIRCFSGSTSSRDNKPDLLAICSCVDKLIADLNTHQYERVISFGDEANQIISALKKSGRFKFIVRNSKHPNGGASQDSLDALW</sequence>
<accession>A0ABX3FGV4</accession>
<evidence type="ECO:0000313" key="2">
    <source>
        <dbReference type="Proteomes" id="UP000186206"/>
    </source>
</evidence>
<evidence type="ECO:0008006" key="3">
    <source>
        <dbReference type="Google" id="ProtNLM"/>
    </source>
</evidence>
<organism evidence="1 2">
    <name type="scientific">Vibrio ponticus</name>
    <dbReference type="NCBI Taxonomy" id="265668"/>
    <lineage>
        <taxon>Bacteria</taxon>
        <taxon>Pseudomonadati</taxon>
        <taxon>Pseudomonadota</taxon>
        <taxon>Gammaproteobacteria</taxon>
        <taxon>Vibrionales</taxon>
        <taxon>Vibrionaceae</taxon>
        <taxon>Vibrio</taxon>
    </lineage>
</organism>
<gene>
    <name evidence="1" type="ORF">BIY21_14930</name>
</gene>
<protein>
    <recommendedName>
        <fullName evidence="3">Uracil-DNA glycosylase-like domain-containing protein</fullName>
    </recommendedName>
</protein>